<evidence type="ECO:0000256" key="5">
    <source>
        <dbReference type="ARBA" id="ARBA00022842"/>
    </source>
</evidence>
<name>A0A6P4JI08_DROKI</name>
<dbReference type="CDD" id="cd01938">
    <property type="entry name" value="ADPGK_ADPPFK"/>
    <property type="match status" value="1"/>
</dbReference>
<evidence type="ECO:0000256" key="3">
    <source>
        <dbReference type="ARBA" id="ARBA00022723"/>
    </source>
</evidence>
<protein>
    <submittedName>
        <fullName evidence="9">ADP-dependent glucokinase</fullName>
    </submittedName>
</protein>
<dbReference type="AlphaFoldDB" id="A0A6P4JI08"/>
<evidence type="ECO:0000256" key="2">
    <source>
        <dbReference type="ARBA" id="ARBA00022679"/>
    </source>
</evidence>
<evidence type="ECO:0000256" key="7">
    <source>
        <dbReference type="SAM" id="Phobius"/>
    </source>
</evidence>
<dbReference type="GO" id="GO:0006006">
    <property type="term" value="P:glucose metabolic process"/>
    <property type="evidence" value="ECO:0007669"/>
    <property type="project" value="TreeGrafter"/>
</dbReference>
<keyword evidence="8" id="KW-1185">Reference proteome</keyword>
<keyword evidence="3" id="KW-0479">Metal-binding</keyword>
<organism evidence="8 9">
    <name type="scientific">Drosophila kikkawai</name>
    <name type="common">Fruit fly</name>
    <dbReference type="NCBI Taxonomy" id="30033"/>
    <lineage>
        <taxon>Eukaryota</taxon>
        <taxon>Metazoa</taxon>
        <taxon>Ecdysozoa</taxon>
        <taxon>Arthropoda</taxon>
        <taxon>Hexapoda</taxon>
        <taxon>Insecta</taxon>
        <taxon>Pterygota</taxon>
        <taxon>Neoptera</taxon>
        <taxon>Endopterygota</taxon>
        <taxon>Diptera</taxon>
        <taxon>Brachycera</taxon>
        <taxon>Muscomorpha</taxon>
        <taxon>Ephydroidea</taxon>
        <taxon>Drosophilidae</taxon>
        <taxon>Drosophila</taxon>
        <taxon>Sophophora</taxon>
    </lineage>
</organism>
<reference evidence="9" key="1">
    <citation type="submission" date="2025-08" db="UniProtKB">
        <authorList>
            <consortium name="RefSeq"/>
        </authorList>
    </citation>
    <scope>IDENTIFICATION</scope>
    <source>
        <strain evidence="9">14028-0561.14</strain>
        <tissue evidence="9">Whole fly</tissue>
    </source>
</reference>
<evidence type="ECO:0000313" key="9">
    <source>
        <dbReference type="RefSeq" id="XP_017034203.1"/>
    </source>
</evidence>
<sequence>MTALRYMGWLTGCSVFTAFVSIIWQAFLSLQALNRTTVLLTGLLAIEGSLKRSAVQPAPKVAIGYGACTDLQINATEFLGRYYARRIPATTTGSRQIVNSEDELLQSFAYYFQNGAAAERVMANGTLFKQLVGYAKLMGKDTSGIQWYMGGNAPLMAVRFFMEGADVLLGAHMSKKLRPLLPKEIRLAGDEIPDDDIHLILEYKAGDTWGSYVAPRANRYILHNDRNNPHLRALEQLTDALKVYHPQLLVVSGLQMMDMFTFNPGEREARLQQVQRQLTSQPRDTLNHFEMASYVELQLLQQLRHFVLPYVDSLGMNEQELANLQQVLAHGRTTLATDWNPRIAHTLDQMREVFISLLEDFGDHSTHDTKRRRISRIHVHTLAYQAILTTAGSQWKNTQAAAAKAALTAHRYVCKSQFINPEAVLQVLDDSFATSAQEDAPRMRIGAASPVPCWREYIEYGRQRQRLEVEICVAPVLVCREARKTAGAGDNISASGLAAQL</sequence>
<dbReference type="GO" id="GO:0043843">
    <property type="term" value="F:ADP-specific glucokinase activity"/>
    <property type="evidence" value="ECO:0007669"/>
    <property type="project" value="TreeGrafter"/>
</dbReference>
<dbReference type="PROSITE" id="PS51255">
    <property type="entry name" value="ADPK"/>
    <property type="match status" value="1"/>
</dbReference>
<evidence type="ECO:0000256" key="1">
    <source>
        <dbReference type="ARBA" id="ARBA00022490"/>
    </source>
</evidence>
<proteinExistence type="predicted"/>
<dbReference type="PANTHER" id="PTHR21208:SF1">
    <property type="entry name" value="ADP-DEPENDENT GLUCOKINASE"/>
    <property type="match status" value="1"/>
</dbReference>
<dbReference type="InterPro" id="IPR029056">
    <property type="entry name" value="Ribokinase-like"/>
</dbReference>
<accession>A0A6P4JI08</accession>
<evidence type="ECO:0000256" key="6">
    <source>
        <dbReference type="ARBA" id="ARBA00023152"/>
    </source>
</evidence>
<keyword evidence="2" id="KW-0808">Transferase</keyword>
<keyword evidence="1" id="KW-0963">Cytoplasm</keyword>
<gene>
    <name evidence="9" type="primary">LOC108083075</name>
</gene>
<keyword evidence="7" id="KW-0812">Transmembrane</keyword>
<dbReference type="PANTHER" id="PTHR21208">
    <property type="entry name" value="ADP-DEPENDENT GLUCOKINASE"/>
    <property type="match status" value="1"/>
</dbReference>
<dbReference type="SUPFAM" id="SSF53613">
    <property type="entry name" value="Ribokinase-like"/>
    <property type="match status" value="1"/>
</dbReference>
<dbReference type="GO" id="GO:0005783">
    <property type="term" value="C:endoplasmic reticulum"/>
    <property type="evidence" value="ECO:0007669"/>
    <property type="project" value="TreeGrafter"/>
</dbReference>
<dbReference type="GeneID" id="108083075"/>
<keyword evidence="6" id="KW-0324">Glycolysis</keyword>
<feature type="transmembrane region" description="Helical" evidence="7">
    <location>
        <begin position="6"/>
        <end position="27"/>
    </location>
</feature>
<dbReference type="Gene3D" id="3.40.1190.20">
    <property type="match status" value="1"/>
</dbReference>
<dbReference type="InterPro" id="IPR007666">
    <property type="entry name" value="ADP_PFK/GK"/>
</dbReference>
<dbReference type="Pfam" id="PF04587">
    <property type="entry name" value="ADP_PFK_GK"/>
    <property type="match status" value="1"/>
</dbReference>
<keyword evidence="7" id="KW-0472">Membrane</keyword>
<dbReference type="GO" id="GO:0046872">
    <property type="term" value="F:metal ion binding"/>
    <property type="evidence" value="ECO:0007669"/>
    <property type="project" value="UniProtKB-KW"/>
</dbReference>
<dbReference type="Proteomes" id="UP001652661">
    <property type="component" value="Chromosome 3L"/>
</dbReference>
<dbReference type="RefSeq" id="XP_017034203.1">
    <property type="nucleotide sequence ID" value="XM_017178714.3"/>
</dbReference>
<evidence type="ECO:0000313" key="8">
    <source>
        <dbReference type="Proteomes" id="UP001652661"/>
    </source>
</evidence>
<dbReference type="OrthoDB" id="5847021at2759"/>
<keyword evidence="7" id="KW-1133">Transmembrane helix</keyword>
<keyword evidence="5" id="KW-0460">Magnesium</keyword>
<keyword evidence="4" id="KW-0418">Kinase</keyword>
<evidence type="ECO:0000256" key="4">
    <source>
        <dbReference type="ARBA" id="ARBA00022777"/>
    </source>
</evidence>
<dbReference type="GO" id="GO:0006096">
    <property type="term" value="P:glycolytic process"/>
    <property type="evidence" value="ECO:0007669"/>
    <property type="project" value="UniProtKB-KW"/>
</dbReference>